<evidence type="ECO:0000256" key="1">
    <source>
        <dbReference type="SAM" id="Phobius"/>
    </source>
</evidence>
<organism evidence="2 3">
    <name type="scientific">Hibiscus sabdariffa</name>
    <name type="common">roselle</name>
    <dbReference type="NCBI Taxonomy" id="183260"/>
    <lineage>
        <taxon>Eukaryota</taxon>
        <taxon>Viridiplantae</taxon>
        <taxon>Streptophyta</taxon>
        <taxon>Embryophyta</taxon>
        <taxon>Tracheophyta</taxon>
        <taxon>Spermatophyta</taxon>
        <taxon>Magnoliopsida</taxon>
        <taxon>eudicotyledons</taxon>
        <taxon>Gunneridae</taxon>
        <taxon>Pentapetalae</taxon>
        <taxon>rosids</taxon>
        <taxon>malvids</taxon>
        <taxon>Malvales</taxon>
        <taxon>Malvaceae</taxon>
        <taxon>Malvoideae</taxon>
        <taxon>Hibiscus</taxon>
    </lineage>
</organism>
<dbReference type="Proteomes" id="UP001396334">
    <property type="component" value="Unassembled WGS sequence"/>
</dbReference>
<feature type="transmembrane region" description="Helical" evidence="1">
    <location>
        <begin position="44"/>
        <end position="62"/>
    </location>
</feature>
<evidence type="ECO:0000313" key="3">
    <source>
        <dbReference type="Proteomes" id="UP001396334"/>
    </source>
</evidence>
<sequence>MAVVSQTVRNLEAILECSCLYRARDHFEIEIPKLEFPLPHRTHTAAAAVLFSLALVTVVVVGDTRPATQAAIAHRLNQKLCNSTNYWSQQESFLSLDHTKLLDEAARISKVTVCSPEPDEKYPHFSRVSATSETRLKWTVILHEKFVSCVNLLGGAEMQF</sequence>
<gene>
    <name evidence="2" type="ORF">V6N11_059219</name>
</gene>
<keyword evidence="1" id="KW-0472">Membrane</keyword>
<comment type="caution">
    <text evidence="2">The sequence shown here is derived from an EMBL/GenBank/DDBJ whole genome shotgun (WGS) entry which is preliminary data.</text>
</comment>
<proteinExistence type="predicted"/>
<accession>A0ABR2U6S4</accession>
<protein>
    <submittedName>
        <fullName evidence="2">Uncharacterized protein</fullName>
    </submittedName>
</protein>
<evidence type="ECO:0000313" key="2">
    <source>
        <dbReference type="EMBL" id="KAK9045335.1"/>
    </source>
</evidence>
<name>A0ABR2U6S4_9ROSI</name>
<keyword evidence="1" id="KW-0812">Transmembrane</keyword>
<reference evidence="2 3" key="1">
    <citation type="journal article" date="2024" name="G3 (Bethesda)">
        <title>Genome assembly of Hibiscus sabdariffa L. provides insights into metabolisms of medicinal natural products.</title>
        <authorList>
            <person name="Kim T."/>
        </authorList>
    </citation>
    <scope>NUCLEOTIDE SEQUENCE [LARGE SCALE GENOMIC DNA]</scope>
    <source>
        <strain evidence="2">TK-2024</strain>
        <tissue evidence="2">Old leaves</tissue>
    </source>
</reference>
<keyword evidence="1" id="KW-1133">Transmembrane helix</keyword>
<dbReference type="EMBL" id="JBBPBN010000002">
    <property type="protein sequence ID" value="KAK9045335.1"/>
    <property type="molecule type" value="Genomic_DNA"/>
</dbReference>
<keyword evidence="3" id="KW-1185">Reference proteome</keyword>